<dbReference type="Pfam" id="PF13886">
    <property type="entry name" value="TM7S3_TM198"/>
    <property type="match status" value="1"/>
</dbReference>
<dbReference type="GO" id="GO:0016020">
    <property type="term" value="C:membrane"/>
    <property type="evidence" value="ECO:0007669"/>
    <property type="project" value="UniProtKB-SubCell"/>
</dbReference>
<feature type="transmembrane region" description="Helical" evidence="5">
    <location>
        <begin position="185"/>
        <end position="202"/>
    </location>
</feature>
<proteinExistence type="predicted"/>
<evidence type="ECO:0000256" key="2">
    <source>
        <dbReference type="ARBA" id="ARBA00022692"/>
    </source>
</evidence>
<protein>
    <recommendedName>
        <fullName evidence="7">TM7S3/TM198-like domain-containing protein</fullName>
    </recommendedName>
</protein>
<evidence type="ECO:0000256" key="5">
    <source>
        <dbReference type="SAM" id="Phobius"/>
    </source>
</evidence>
<reference evidence="8 9" key="1">
    <citation type="journal article" date="2016" name="Mol. Biol. Evol.">
        <title>Comparative Genomics of Early-Diverging Mushroom-Forming Fungi Provides Insights into the Origins of Lignocellulose Decay Capabilities.</title>
        <authorList>
            <person name="Nagy L.G."/>
            <person name="Riley R."/>
            <person name="Tritt A."/>
            <person name="Adam C."/>
            <person name="Daum C."/>
            <person name="Floudas D."/>
            <person name="Sun H."/>
            <person name="Yadav J.S."/>
            <person name="Pangilinan J."/>
            <person name="Larsson K.H."/>
            <person name="Matsuura K."/>
            <person name="Barry K."/>
            <person name="Labutti K."/>
            <person name="Kuo R."/>
            <person name="Ohm R.A."/>
            <person name="Bhattacharya S.S."/>
            <person name="Shirouzu T."/>
            <person name="Yoshinaga Y."/>
            <person name="Martin F.M."/>
            <person name="Grigoriev I.V."/>
            <person name="Hibbett D.S."/>
        </authorList>
    </citation>
    <scope>NUCLEOTIDE SEQUENCE [LARGE SCALE GENOMIC DNA]</scope>
    <source>
        <strain evidence="8 9">L-15889</strain>
    </source>
</reference>
<evidence type="ECO:0000256" key="1">
    <source>
        <dbReference type="ARBA" id="ARBA00004141"/>
    </source>
</evidence>
<keyword evidence="3 5" id="KW-1133">Transmembrane helix</keyword>
<organism evidence="8 9">
    <name type="scientific">Daedalea quercina L-15889</name>
    <dbReference type="NCBI Taxonomy" id="1314783"/>
    <lineage>
        <taxon>Eukaryota</taxon>
        <taxon>Fungi</taxon>
        <taxon>Dikarya</taxon>
        <taxon>Basidiomycota</taxon>
        <taxon>Agaricomycotina</taxon>
        <taxon>Agaricomycetes</taxon>
        <taxon>Polyporales</taxon>
        <taxon>Fomitopsis</taxon>
    </lineage>
</organism>
<sequence length="350" mass="37921">MAAAARLIASLAWLFLSAASPVHGAPAILPNLPVLVPRADLQVNVSSNGTVTVYNGNETIVQGSATDGGGTAFDASAVLWIIYCFLLGIPLAFGGVRLPRVTTGIGIGLTVTVCLWAAFINTEQAKNLPELVMTLIPMLLFIPGFLFGAFEYGRLAGIILMSVASGFSWGVRICLFGTNLAVKEIWGDWLIGASFALVTVILIPYWERLAVTVASASVGTFFLALGIDLCVNKQSGMSFGLRYAFDRNPRHFYDIVYMGWKPPTSTIAIMAASLAVIPIIAFAQYRFYARLRFWRRPGNEHGETASFLEEKAAMQISVRDVPTPSATSKDSLQMTDSAWASRRQSVMTDY</sequence>
<name>A0A165QLK1_9APHY</name>
<evidence type="ECO:0000256" key="6">
    <source>
        <dbReference type="SAM" id="SignalP"/>
    </source>
</evidence>
<keyword evidence="6" id="KW-0732">Signal</keyword>
<feature type="transmembrane region" description="Helical" evidence="5">
    <location>
        <begin position="77"/>
        <end position="94"/>
    </location>
</feature>
<feature type="transmembrane region" description="Helical" evidence="5">
    <location>
        <begin position="131"/>
        <end position="150"/>
    </location>
</feature>
<dbReference type="AlphaFoldDB" id="A0A165QLK1"/>
<feature type="chain" id="PRO_5007865277" description="TM7S3/TM198-like domain-containing protein" evidence="6">
    <location>
        <begin position="25"/>
        <end position="350"/>
    </location>
</feature>
<feature type="transmembrane region" description="Helical" evidence="5">
    <location>
        <begin position="101"/>
        <end position="119"/>
    </location>
</feature>
<feature type="domain" description="TM7S3/TM198-like" evidence="7">
    <location>
        <begin position="82"/>
        <end position="281"/>
    </location>
</feature>
<evidence type="ECO:0000256" key="4">
    <source>
        <dbReference type="ARBA" id="ARBA00023136"/>
    </source>
</evidence>
<accession>A0A165QLK1</accession>
<feature type="signal peptide" evidence="6">
    <location>
        <begin position="1"/>
        <end position="24"/>
    </location>
</feature>
<feature type="transmembrane region" description="Helical" evidence="5">
    <location>
        <begin position="157"/>
        <end position="179"/>
    </location>
</feature>
<dbReference type="OrthoDB" id="3359595at2759"/>
<evidence type="ECO:0000313" key="8">
    <source>
        <dbReference type="EMBL" id="KZT69630.1"/>
    </source>
</evidence>
<dbReference type="InterPro" id="IPR025256">
    <property type="entry name" value="TM7S3/TM198-like_dom"/>
</dbReference>
<comment type="subcellular location">
    <subcellularLocation>
        <location evidence="1">Membrane</location>
        <topology evidence="1">Multi-pass membrane protein</topology>
    </subcellularLocation>
</comment>
<keyword evidence="4 5" id="KW-0472">Membrane</keyword>
<evidence type="ECO:0000259" key="7">
    <source>
        <dbReference type="Pfam" id="PF13886"/>
    </source>
</evidence>
<keyword evidence="9" id="KW-1185">Reference proteome</keyword>
<evidence type="ECO:0000256" key="3">
    <source>
        <dbReference type="ARBA" id="ARBA00022989"/>
    </source>
</evidence>
<dbReference type="EMBL" id="KV429056">
    <property type="protein sequence ID" value="KZT69630.1"/>
    <property type="molecule type" value="Genomic_DNA"/>
</dbReference>
<keyword evidence="2 5" id="KW-0812">Transmembrane</keyword>
<evidence type="ECO:0000313" key="9">
    <source>
        <dbReference type="Proteomes" id="UP000076727"/>
    </source>
</evidence>
<feature type="transmembrane region" description="Helical" evidence="5">
    <location>
        <begin position="267"/>
        <end position="288"/>
    </location>
</feature>
<dbReference type="Proteomes" id="UP000076727">
    <property type="component" value="Unassembled WGS sequence"/>
</dbReference>
<gene>
    <name evidence="8" type="ORF">DAEQUDRAFT_765228</name>
</gene>
<feature type="transmembrane region" description="Helical" evidence="5">
    <location>
        <begin position="209"/>
        <end position="227"/>
    </location>
</feature>